<reference evidence="2" key="2">
    <citation type="submission" date="2022-10" db="EMBL/GenBank/DDBJ databases">
        <authorList>
            <consortium name="ENA_rothamsted_submissions"/>
            <consortium name="culmorum"/>
            <person name="King R."/>
        </authorList>
    </citation>
    <scope>NUCLEOTIDE SEQUENCE</scope>
</reference>
<protein>
    <submittedName>
        <fullName evidence="2">Uncharacterized protein</fullName>
    </submittedName>
</protein>
<accession>A0A9N9RY96</accession>
<feature type="region of interest" description="Disordered" evidence="1">
    <location>
        <begin position="1"/>
        <end position="33"/>
    </location>
</feature>
<evidence type="ECO:0000256" key="1">
    <source>
        <dbReference type="SAM" id="MobiDB-lite"/>
    </source>
</evidence>
<gene>
    <name evidence="2" type="ORF">CHIRRI_LOCUS8492</name>
</gene>
<dbReference type="EMBL" id="OU895878">
    <property type="protein sequence ID" value="CAG9805623.1"/>
    <property type="molecule type" value="Genomic_DNA"/>
</dbReference>
<organism evidence="2 3">
    <name type="scientific">Chironomus riparius</name>
    <dbReference type="NCBI Taxonomy" id="315576"/>
    <lineage>
        <taxon>Eukaryota</taxon>
        <taxon>Metazoa</taxon>
        <taxon>Ecdysozoa</taxon>
        <taxon>Arthropoda</taxon>
        <taxon>Hexapoda</taxon>
        <taxon>Insecta</taxon>
        <taxon>Pterygota</taxon>
        <taxon>Neoptera</taxon>
        <taxon>Endopterygota</taxon>
        <taxon>Diptera</taxon>
        <taxon>Nematocera</taxon>
        <taxon>Chironomoidea</taxon>
        <taxon>Chironomidae</taxon>
        <taxon>Chironominae</taxon>
        <taxon>Chironomus</taxon>
    </lineage>
</organism>
<keyword evidence="3" id="KW-1185">Reference proteome</keyword>
<name>A0A9N9RY96_9DIPT</name>
<sequence length="135" mass="15275">MDLTNSNNGIFNNEAGPSTSKSAQLSPKDTLQTDEMTANEIFKSIEELELKEKLNRDNLQASREETLKIFLETQKILNDVLAFKNDMEHKVQDITATINSIKPIPDFDDIMTLVDLKDIKSKAKKQGKKSNKFNS</sequence>
<reference evidence="2" key="1">
    <citation type="submission" date="2022-01" db="EMBL/GenBank/DDBJ databases">
        <authorList>
            <person name="King R."/>
        </authorList>
    </citation>
    <scope>NUCLEOTIDE SEQUENCE</scope>
</reference>
<dbReference type="AlphaFoldDB" id="A0A9N9RY96"/>
<dbReference type="Proteomes" id="UP001153620">
    <property type="component" value="Chromosome 2"/>
</dbReference>
<evidence type="ECO:0000313" key="3">
    <source>
        <dbReference type="Proteomes" id="UP001153620"/>
    </source>
</evidence>
<proteinExistence type="predicted"/>
<evidence type="ECO:0000313" key="2">
    <source>
        <dbReference type="EMBL" id="CAG9805623.1"/>
    </source>
</evidence>